<feature type="chain" id="PRO_5001987674" description="PDZ domain-containing protein" evidence="1">
    <location>
        <begin position="25"/>
        <end position="472"/>
    </location>
</feature>
<dbReference type="EMBL" id="JQZW01000007">
    <property type="protein sequence ID" value="KGN98352.1"/>
    <property type="molecule type" value="Genomic_DNA"/>
</dbReference>
<protein>
    <recommendedName>
        <fullName evidence="2">PDZ domain-containing protein</fullName>
    </recommendedName>
</protein>
<evidence type="ECO:0000313" key="4">
    <source>
        <dbReference type="Proteomes" id="UP000030134"/>
    </source>
</evidence>
<proteinExistence type="predicted"/>
<dbReference type="Pfam" id="PF13180">
    <property type="entry name" value="PDZ_2"/>
    <property type="match status" value="1"/>
</dbReference>
<feature type="domain" description="PDZ" evidence="2">
    <location>
        <begin position="16"/>
        <end position="91"/>
    </location>
</feature>
<dbReference type="SMART" id="SM00228">
    <property type="entry name" value="PDZ"/>
    <property type="match status" value="2"/>
</dbReference>
<dbReference type="Gene3D" id="2.30.42.10">
    <property type="match status" value="2"/>
</dbReference>
<dbReference type="PANTHER" id="PTHR21519">
    <property type="entry name" value="PDZ DOMAIN-CONTAINING PROTEIN 8"/>
    <property type="match status" value="1"/>
</dbReference>
<gene>
    <name evidence="3" type="ORF">HQ36_02770</name>
</gene>
<dbReference type="OrthoDB" id="993996at2"/>
<evidence type="ECO:0000259" key="2">
    <source>
        <dbReference type="PROSITE" id="PS50106"/>
    </source>
</evidence>
<dbReference type="PANTHER" id="PTHR21519:SF1">
    <property type="entry name" value="PDZ DOMAIN-CONTAINING PROTEIN 8"/>
    <property type="match status" value="1"/>
</dbReference>
<feature type="signal peptide" evidence="1">
    <location>
        <begin position="1"/>
        <end position="24"/>
    </location>
</feature>
<feature type="domain" description="PDZ" evidence="2">
    <location>
        <begin position="313"/>
        <end position="364"/>
    </location>
</feature>
<dbReference type="RefSeq" id="WP_036883295.1">
    <property type="nucleotide sequence ID" value="NZ_JQZW01000007.1"/>
</dbReference>
<dbReference type="AlphaFoldDB" id="A0A0A2G7H7"/>
<dbReference type="PROSITE" id="PS50106">
    <property type="entry name" value="PDZ"/>
    <property type="match status" value="2"/>
</dbReference>
<organism evidence="3 4">
    <name type="scientific">Porphyromonas gingivicanis</name>
    <dbReference type="NCBI Taxonomy" id="266762"/>
    <lineage>
        <taxon>Bacteria</taxon>
        <taxon>Pseudomonadati</taxon>
        <taxon>Bacteroidota</taxon>
        <taxon>Bacteroidia</taxon>
        <taxon>Bacteroidales</taxon>
        <taxon>Porphyromonadaceae</taxon>
        <taxon>Porphyromonas</taxon>
    </lineage>
</organism>
<dbReference type="Proteomes" id="UP000030134">
    <property type="component" value="Unassembled WGS sequence"/>
</dbReference>
<dbReference type="InterPro" id="IPR041489">
    <property type="entry name" value="PDZ_6"/>
</dbReference>
<dbReference type="Pfam" id="PF17820">
    <property type="entry name" value="PDZ_6"/>
    <property type="match status" value="1"/>
</dbReference>
<dbReference type="InterPro" id="IPR036034">
    <property type="entry name" value="PDZ_sf"/>
</dbReference>
<name>A0A0A2G7H7_9PORP</name>
<evidence type="ECO:0000313" key="3">
    <source>
        <dbReference type="EMBL" id="KGN98352.1"/>
    </source>
</evidence>
<dbReference type="InterPro" id="IPR001478">
    <property type="entry name" value="PDZ"/>
</dbReference>
<comment type="caution">
    <text evidence="3">The sequence shown here is derived from an EMBL/GenBank/DDBJ whole genome shotgun (WGS) entry which is preliminary data.</text>
</comment>
<sequence length="472" mass="54073">MRKSYILALSWVLALFFSLTETMAQNQICRIGFEYQMSYNENWGANRPVVLSVEPNSPAGYAGLKVGDIIETINGHSVLDISEQDFLNLLRTPEGVRMQVSNFGYKAAERILTPECQDRSLIDERLLASSFAMYSLEDECERILTYPFDTGRAPNISFEKFRYFAFADETGSSSPLDLEIQNQISDRLRSLGLQHNRAEADIIVDTYYTLIHNTYFDKKKVEDTKLFDVRYDVEKRSLVEVPLLPVGGNKQAAPFVLTFGIRIFDAHGSDMLYWSCEAVEHMTEDFSLEEYARLSVPIMLMQFPFVRYNINPQIRFSSHRHNYTGMLFHASDLGLIASVVPNTPVAKVGLKAGDRVVAINDKPLASTQELTTAYHKFVERTLSYRDERSMFTDRRGVKYCRYWDTSEYKSIAKAFAKEANKTVFSYLFAFRPYVSGTAQEAYLHIDVLTKEGIIQRYTVLPQLVDNSYITLE</sequence>
<keyword evidence="4" id="KW-1185">Reference proteome</keyword>
<dbReference type="Gene3D" id="3.30.160.670">
    <property type="match status" value="1"/>
</dbReference>
<evidence type="ECO:0000256" key="1">
    <source>
        <dbReference type="SAM" id="SignalP"/>
    </source>
</evidence>
<accession>A0A0A2G7H7</accession>
<dbReference type="eggNOG" id="COG0793">
    <property type="taxonomic scope" value="Bacteria"/>
</dbReference>
<dbReference type="InterPro" id="IPR039275">
    <property type="entry name" value="PDZD8"/>
</dbReference>
<keyword evidence="1" id="KW-0732">Signal</keyword>
<reference evidence="3 4" key="1">
    <citation type="submission" date="2014-08" db="EMBL/GenBank/DDBJ databases">
        <title>Porphyromonas gingivicanis strain:COT-022_OH1391 Genome sequencing.</title>
        <authorList>
            <person name="Wallis C."/>
            <person name="Deusch O."/>
            <person name="O'Flynn C."/>
            <person name="Davis I."/>
            <person name="Jospin G."/>
            <person name="Darling A.E."/>
            <person name="Coil D.A."/>
            <person name="Alexiev A."/>
            <person name="Horsfall A."/>
            <person name="Kirkwood N."/>
            <person name="Harris S."/>
            <person name="Eisen J.A."/>
        </authorList>
    </citation>
    <scope>NUCLEOTIDE SEQUENCE [LARGE SCALE GENOMIC DNA]</scope>
    <source>
        <strain evidence="4">COT-022 OH1391</strain>
    </source>
</reference>
<dbReference type="STRING" id="266762.HQ36_02770"/>
<dbReference type="SUPFAM" id="SSF50156">
    <property type="entry name" value="PDZ domain-like"/>
    <property type="match status" value="2"/>
</dbReference>